<evidence type="ECO:0000313" key="2">
    <source>
        <dbReference type="EMBL" id="GAI08549.1"/>
    </source>
</evidence>
<dbReference type="AlphaFoldDB" id="X1MQB2"/>
<sequence>NNLLGIVNYRGICNIFRPFSKSVSEIVKRMPFVEAVDDEDLNLELSPEMGMLILVDDIINTNFVSIKETDTIQEARRLMRLHNVEMLPVVSDKKLVGMLSLLDLFIYIFKEHDIIEK</sequence>
<dbReference type="Gene3D" id="3.10.580.10">
    <property type="entry name" value="CBS-domain"/>
    <property type="match status" value="1"/>
</dbReference>
<gene>
    <name evidence="2" type="ORF">S06H3_10526</name>
</gene>
<dbReference type="EMBL" id="BARV01004887">
    <property type="protein sequence ID" value="GAI08549.1"/>
    <property type="molecule type" value="Genomic_DNA"/>
</dbReference>
<comment type="caution">
    <text evidence="2">The sequence shown here is derived from an EMBL/GenBank/DDBJ whole genome shotgun (WGS) entry which is preliminary data.</text>
</comment>
<feature type="non-terminal residue" evidence="2">
    <location>
        <position position="1"/>
    </location>
</feature>
<dbReference type="Pfam" id="PF00571">
    <property type="entry name" value="CBS"/>
    <property type="match status" value="1"/>
</dbReference>
<dbReference type="SMART" id="SM00116">
    <property type="entry name" value="CBS"/>
    <property type="match status" value="1"/>
</dbReference>
<accession>X1MQB2</accession>
<dbReference type="InterPro" id="IPR046342">
    <property type="entry name" value="CBS_dom_sf"/>
</dbReference>
<proteinExistence type="predicted"/>
<protein>
    <recommendedName>
        <fullName evidence="1">CBS domain-containing protein</fullName>
    </recommendedName>
</protein>
<evidence type="ECO:0000259" key="1">
    <source>
        <dbReference type="PROSITE" id="PS51371"/>
    </source>
</evidence>
<dbReference type="PROSITE" id="PS51371">
    <property type="entry name" value="CBS"/>
    <property type="match status" value="1"/>
</dbReference>
<name>X1MQB2_9ZZZZ</name>
<reference evidence="2" key="1">
    <citation type="journal article" date="2014" name="Front. Microbiol.">
        <title>High frequency of phylogenetically diverse reductive dehalogenase-homologous genes in deep subseafloor sedimentary metagenomes.</title>
        <authorList>
            <person name="Kawai M."/>
            <person name="Futagami T."/>
            <person name="Toyoda A."/>
            <person name="Takaki Y."/>
            <person name="Nishi S."/>
            <person name="Hori S."/>
            <person name="Arai W."/>
            <person name="Tsubouchi T."/>
            <person name="Morono Y."/>
            <person name="Uchiyama I."/>
            <person name="Ito T."/>
            <person name="Fujiyama A."/>
            <person name="Inagaki F."/>
            <person name="Takami H."/>
        </authorList>
    </citation>
    <scope>NUCLEOTIDE SEQUENCE</scope>
    <source>
        <strain evidence="2">Expedition CK06-06</strain>
    </source>
</reference>
<dbReference type="SUPFAM" id="SSF54631">
    <property type="entry name" value="CBS-domain pair"/>
    <property type="match status" value="1"/>
</dbReference>
<organism evidence="2">
    <name type="scientific">marine sediment metagenome</name>
    <dbReference type="NCBI Taxonomy" id="412755"/>
    <lineage>
        <taxon>unclassified sequences</taxon>
        <taxon>metagenomes</taxon>
        <taxon>ecological metagenomes</taxon>
    </lineage>
</organism>
<feature type="domain" description="CBS" evidence="1">
    <location>
        <begin position="59"/>
        <end position="114"/>
    </location>
</feature>
<dbReference type="InterPro" id="IPR000644">
    <property type="entry name" value="CBS_dom"/>
</dbReference>